<evidence type="ECO:0000259" key="8">
    <source>
        <dbReference type="PROSITE" id="PS51195"/>
    </source>
</evidence>
<reference evidence="9 10" key="1">
    <citation type="submission" date="2022-12" db="EMBL/GenBank/DDBJ databases">
        <title>Chromosome-level genome of Tegillarca granosa.</title>
        <authorList>
            <person name="Kim J."/>
        </authorList>
    </citation>
    <scope>NUCLEOTIDE SEQUENCE [LARGE SCALE GENOMIC DNA]</scope>
    <source>
        <strain evidence="9">Teg-2019</strain>
        <tissue evidence="9">Adductor muscle</tissue>
    </source>
</reference>
<keyword evidence="4 6" id="KW-0067">ATP-binding</keyword>
<proteinExistence type="inferred from homology"/>
<evidence type="ECO:0000313" key="10">
    <source>
        <dbReference type="Proteomes" id="UP001217089"/>
    </source>
</evidence>
<dbReference type="EMBL" id="JARBDR010000657">
    <property type="protein sequence ID" value="KAJ8308597.1"/>
    <property type="molecule type" value="Genomic_DNA"/>
</dbReference>
<evidence type="ECO:0000256" key="5">
    <source>
        <dbReference type="PROSITE-ProRule" id="PRU00552"/>
    </source>
</evidence>
<dbReference type="InterPro" id="IPR014001">
    <property type="entry name" value="Helicase_ATP-bd"/>
</dbReference>
<comment type="similarity">
    <text evidence="6">Belongs to the DEAD box helicase family.</text>
</comment>
<feature type="domain" description="Helicase ATP-binding" evidence="7">
    <location>
        <begin position="95"/>
        <end position="210"/>
    </location>
</feature>
<evidence type="ECO:0000256" key="6">
    <source>
        <dbReference type="RuleBase" id="RU365068"/>
    </source>
</evidence>
<dbReference type="Pfam" id="PF00270">
    <property type="entry name" value="DEAD"/>
    <property type="match status" value="1"/>
</dbReference>
<evidence type="ECO:0000256" key="2">
    <source>
        <dbReference type="ARBA" id="ARBA00022801"/>
    </source>
</evidence>
<comment type="caution">
    <text evidence="9">The sequence shown here is derived from an EMBL/GenBank/DDBJ whole genome shotgun (WGS) entry which is preliminary data.</text>
</comment>
<evidence type="ECO:0000256" key="1">
    <source>
        <dbReference type="ARBA" id="ARBA00022741"/>
    </source>
</evidence>
<dbReference type="InterPro" id="IPR014014">
    <property type="entry name" value="RNA_helicase_DEAD_Q_motif"/>
</dbReference>
<keyword evidence="3 6" id="KW-0347">Helicase</keyword>
<dbReference type="PROSITE" id="PS51192">
    <property type="entry name" value="HELICASE_ATP_BIND_1"/>
    <property type="match status" value="1"/>
</dbReference>
<gene>
    <name evidence="9" type="ORF">KUTeg_013471</name>
</gene>
<accession>A0ABQ9EX80</accession>
<keyword evidence="6" id="KW-0694">RNA-binding</keyword>
<organism evidence="9 10">
    <name type="scientific">Tegillarca granosa</name>
    <name type="common">Malaysian cockle</name>
    <name type="synonym">Anadara granosa</name>
    <dbReference type="NCBI Taxonomy" id="220873"/>
    <lineage>
        <taxon>Eukaryota</taxon>
        <taxon>Metazoa</taxon>
        <taxon>Spiralia</taxon>
        <taxon>Lophotrochozoa</taxon>
        <taxon>Mollusca</taxon>
        <taxon>Bivalvia</taxon>
        <taxon>Autobranchia</taxon>
        <taxon>Pteriomorphia</taxon>
        <taxon>Arcoida</taxon>
        <taxon>Arcoidea</taxon>
        <taxon>Arcidae</taxon>
        <taxon>Tegillarca</taxon>
    </lineage>
</organism>
<dbReference type="InterPro" id="IPR011545">
    <property type="entry name" value="DEAD/DEAH_box_helicase_dom"/>
</dbReference>
<comment type="domain">
    <text evidence="6">The Q motif is unique to and characteristic of the DEAD box family of RNA helicases and controls ATP binding and hydrolysis.</text>
</comment>
<dbReference type="SMART" id="SM00487">
    <property type="entry name" value="DEXDc"/>
    <property type="match status" value="1"/>
</dbReference>
<keyword evidence="10" id="KW-1185">Reference proteome</keyword>
<name>A0ABQ9EX80_TEGGR</name>
<dbReference type="PROSITE" id="PS51195">
    <property type="entry name" value="Q_MOTIF"/>
    <property type="match status" value="1"/>
</dbReference>
<evidence type="ECO:0000256" key="3">
    <source>
        <dbReference type="ARBA" id="ARBA00022806"/>
    </source>
</evidence>
<dbReference type="InterPro" id="IPR027417">
    <property type="entry name" value="P-loop_NTPase"/>
</dbReference>
<comment type="catalytic activity">
    <reaction evidence="6">
        <text>ATP + H2O = ADP + phosphate + H(+)</text>
        <dbReference type="Rhea" id="RHEA:13065"/>
        <dbReference type="ChEBI" id="CHEBI:15377"/>
        <dbReference type="ChEBI" id="CHEBI:15378"/>
        <dbReference type="ChEBI" id="CHEBI:30616"/>
        <dbReference type="ChEBI" id="CHEBI:43474"/>
        <dbReference type="ChEBI" id="CHEBI:456216"/>
        <dbReference type="EC" id="3.6.4.13"/>
    </reaction>
</comment>
<dbReference type="Gene3D" id="3.40.50.300">
    <property type="entry name" value="P-loop containing nucleotide triphosphate hydrolases"/>
    <property type="match status" value="1"/>
</dbReference>
<evidence type="ECO:0000313" key="9">
    <source>
        <dbReference type="EMBL" id="KAJ8308597.1"/>
    </source>
</evidence>
<keyword evidence="2 6" id="KW-0378">Hydrolase</keyword>
<dbReference type="PANTHER" id="PTHR24031">
    <property type="entry name" value="RNA HELICASE"/>
    <property type="match status" value="1"/>
</dbReference>
<feature type="short sequence motif" description="Q motif" evidence="5">
    <location>
        <begin position="64"/>
        <end position="92"/>
    </location>
</feature>
<evidence type="ECO:0000259" key="7">
    <source>
        <dbReference type="PROSITE" id="PS51192"/>
    </source>
</evidence>
<dbReference type="SUPFAM" id="SSF52540">
    <property type="entry name" value="P-loop containing nucleoside triphosphate hydrolases"/>
    <property type="match status" value="1"/>
</dbReference>
<keyword evidence="1 6" id="KW-0547">Nucleotide-binding</keyword>
<sequence length="210" mass="23394">MKNALKVCVHIYGNYAIGSEDDDDSSDDDFITDNGDSKISHIRNQHKIHVYGTDIPEPVCTFEDLETRFGINPQVIKNIQAVGYQTPTPIQMQAIPAMCQRRELMACAPTGSGKTAAFIIPLLHHLKEHRKHGIRALVLAPTRELGKQIHREFQRLSEGLGLKIQYIQKASTAAKKLGPTSTKKCDILVSTPNRLIHMLKQDSAVIDLSM</sequence>
<dbReference type="EC" id="3.6.4.13" evidence="6"/>
<comment type="function">
    <text evidence="6">RNA helicase.</text>
</comment>
<protein>
    <recommendedName>
        <fullName evidence="6">ATP-dependent RNA helicase</fullName>
        <ecNumber evidence="6">3.6.4.13</ecNumber>
    </recommendedName>
</protein>
<feature type="domain" description="DEAD-box RNA helicase Q" evidence="8">
    <location>
        <begin position="64"/>
        <end position="92"/>
    </location>
</feature>
<dbReference type="Proteomes" id="UP001217089">
    <property type="component" value="Unassembled WGS sequence"/>
</dbReference>
<evidence type="ECO:0000256" key="4">
    <source>
        <dbReference type="ARBA" id="ARBA00022840"/>
    </source>
</evidence>